<dbReference type="PANTHER" id="PTHR33258:SF1">
    <property type="entry name" value="TRANSPOSASE INSL FOR INSERTION SEQUENCE ELEMENT IS186A-RELATED"/>
    <property type="match status" value="1"/>
</dbReference>
<evidence type="ECO:0000313" key="6">
    <source>
        <dbReference type="EMBL" id="MDT3429280.1"/>
    </source>
</evidence>
<evidence type="ECO:0000256" key="3">
    <source>
        <dbReference type="ARBA" id="ARBA00023125"/>
    </source>
</evidence>
<reference evidence="6 7" key="1">
    <citation type="submission" date="2023-07" db="EMBL/GenBank/DDBJ databases">
        <title>Genomic Encyclopedia of Type Strains, Phase IV (KMG-IV): sequencing the most valuable type-strain genomes for metagenomic binning, comparative biology and taxonomic classification.</title>
        <authorList>
            <person name="Goeker M."/>
        </authorList>
    </citation>
    <scope>NUCLEOTIDE SEQUENCE [LARGE SCALE GENOMIC DNA]</scope>
    <source>
        <strain evidence="6 7">T98</strain>
    </source>
</reference>
<comment type="similarity">
    <text evidence="1">Belongs to the transposase 11 family.</text>
</comment>
<keyword evidence="3" id="KW-0238">DNA-binding</keyword>
<organism evidence="6 7">
    <name type="scientific">Paenibacillus forsythiae</name>
    <dbReference type="NCBI Taxonomy" id="365616"/>
    <lineage>
        <taxon>Bacteria</taxon>
        <taxon>Bacillati</taxon>
        <taxon>Bacillota</taxon>
        <taxon>Bacilli</taxon>
        <taxon>Bacillales</taxon>
        <taxon>Paenibacillaceae</taxon>
        <taxon>Paenibacillus</taxon>
    </lineage>
</organism>
<evidence type="ECO:0000259" key="5">
    <source>
        <dbReference type="Pfam" id="PF01609"/>
    </source>
</evidence>
<evidence type="ECO:0000256" key="2">
    <source>
        <dbReference type="ARBA" id="ARBA00022578"/>
    </source>
</evidence>
<accession>A0ABU3HEM7</accession>
<dbReference type="InterPro" id="IPR002559">
    <property type="entry name" value="Transposase_11"/>
</dbReference>
<dbReference type="EMBL" id="JAUSUY010000061">
    <property type="protein sequence ID" value="MDT3429280.1"/>
    <property type="molecule type" value="Genomic_DNA"/>
</dbReference>
<dbReference type="SUPFAM" id="SSF53098">
    <property type="entry name" value="Ribonuclease H-like"/>
    <property type="match status" value="1"/>
</dbReference>
<sequence>MKKSITIPFILQSLLTPEEIATVAKAAGYQDKARKFTLFTLLQYWCTAAAQEWSSYRAGSDCASASGLPTVHYSCFSGKASEVPFAVFKELFHLLVRKCNRETRRKINIPKELLLIDSTTITVGKTRLPWAPYHGERAGIKLHVALRAEKGQPIQVVETVGSRHDGPLCEKLTDPSCIMVMDRAYGKLERIDGFKQRGQSYVIRLRDNVHLEKPRALRRLIAPNSLVLRDLTCQLGTAQCRSRKRHRVVIFQDYEGREIRVVTDLMQVTAEQIALMYKTRWQIEVFFRWIKQHLNIPTLFGTTENAVYGQLFGALIVYVLLKWLFNAGSAALPQHALLSFARFARLFVLSMLPVEWQIRIQHFIRRMEDIPFTPFT</sequence>
<feature type="domain" description="Transposase IS4-like" evidence="5">
    <location>
        <begin position="111"/>
        <end position="320"/>
    </location>
</feature>
<protein>
    <recommendedName>
        <fullName evidence="5">Transposase IS4-like domain-containing protein</fullName>
    </recommendedName>
</protein>
<evidence type="ECO:0000256" key="1">
    <source>
        <dbReference type="ARBA" id="ARBA00010075"/>
    </source>
</evidence>
<keyword evidence="2" id="KW-0815">Transposition</keyword>
<proteinExistence type="inferred from homology"/>
<comment type="caution">
    <text evidence="6">The sequence shown here is derived from an EMBL/GenBank/DDBJ whole genome shotgun (WGS) entry which is preliminary data.</text>
</comment>
<dbReference type="Pfam" id="PF01609">
    <property type="entry name" value="DDE_Tnp_1"/>
    <property type="match status" value="1"/>
</dbReference>
<evidence type="ECO:0000313" key="7">
    <source>
        <dbReference type="Proteomes" id="UP001248709"/>
    </source>
</evidence>
<evidence type="ECO:0000256" key="4">
    <source>
        <dbReference type="ARBA" id="ARBA00023172"/>
    </source>
</evidence>
<dbReference type="RefSeq" id="WP_312001487.1">
    <property type="nucleotide sequence ID" value="NZ_JAUSUY010000061.1"/>
</dbReference>
<dbReference type="NCBIfam" id="NF033592">
    <property type="entry name" value="transpos_IS4_1"/>
    <property type="match status" value="1"/>
</dbReference>
<dbReference type="InterPro" id="IPR012337">
    <property type="entry name" value="RNaseH-like_sf"/>
</dbReference>
<name>A0ABU3HEM7_9BACL</name>
<dbReference type="PANTHER" id="PTHR33258">
    <property type="entry name" value="TRANSPOSASE INSL FOR INSERTION SEQUENCE ELEMENT IS186A-RELATED"/>
    <property type="match status" value="1"/>
</dbReference>
<dbReference type="InterPro" id="IPR047952">
    <property type="entry name" value="Transpos_IS4"/>
</dbReference>
<keyword evidence="4" id="KW-0233">DNA recombination</keyword>
<gene>
    <name evidence="6" type="ORF">J2Z22_004885</name>
</gene>
<dbReference type="Proteomes" id="UP001248709">
    <property type="component" value="Unassembled WGS sequence"/>
</dbReference>
<keyword evidence="7" id="KW-1185">Reference proteome</keyword>